<protein>
    <recommendedName>
        <fullName evidence="2">Putative Flp pilus-assembly TadG-like N-terminal domain-containing protein</fullName>
    </recommendedName>
</protein>
<feature type="domain" description="Putative Flp pilus-assembly TadG-like N-terminal" evidence="2">
    <location>
        <begin position="26"/>
        <end position="71"/>
    </location>
</feature>
<dbReference type="Pfam" id="PF13400">
    <property type="entry name" value="Tad"/>
    <property type="match status" value="1"/>
</dbReference>
<reference evidence="3 4" key="1">
    <citation type="submission" date="2017-12" db="EMBL/GenBank/DDBJ databases">
        <title>Anaerobic carbon monoxide metabolism by Pleomorphomonas carboxyditropha sp. nov., a new mesophilic hydrogenogenic carboxidotroph.</title>
        <authorList>
            <person name="Esquivel-Elizondo S."/>
            <person name="Krajmalnik-Brown R."/>
        </authorList>
    </citation>
    <scope>NUCLEOTIDE SEQUENCE [LARGE SCALE GENOMIC DNA]</scope>
    <source>
        <strain evidence="3 4">R5-392</strain>
    </source>
</reference>
<keyword evidence="1" id="KW-1133">Transmembrane helix</keyword>
<feature type="transmembrane region" description="Helical" evidence="1">
    <location>
        <begin position="20"/>
        <end position="47"/>
    </location>
</feature>
<organism evidence="3 4">
    <name type="scientific">Pleomorphomonas diazotrophica</name>
    <dbReference type="NCBI Taxonomy" id="1166257"/>
    <lineage>
        <taxon>Bacteria</taxon>
        <taxon>Pseudomonadati</taxon>
        <taxon>Pseudomonadota</taxon>
        <taxon>Alphaproteobacteria</taxon>
        <taxon>Hyphomicrobiales</taxon>
        <taxon>Pleomorphomonadaceae</taxon>
        <taxon>Pleomorphomonas</taxon>
    </lineage>
</organism>
<accession>A0A2N3M330</accession>
<proteinExistence type="predicted"/>
<evidence type="ECO:0000256" key="1">
    <source>
        <dbReference type="SAM" id="Phobius"/>
    </source>
</evidence>
<dbReference type="OrthoDB" id="7418984at2"/>
<keyword evidence="4" id="KW-1185">Reference proteome</keyword>
<keyword evidence="1" id="KW-0812">Transmembrane</keyword>
<dbReference type="AlphaFoldDB" id="A0A2N3M330"/>
<evidence type="ECO:0000313" key="3">
    <source>
        <dbReference type="EMBL" id="PKR91286.1"/>
    </source>
</evidence>
<keyword evidence="1" id="KW-0472">Membrane</keyword>
<sequence>MMSGHHTFGRSGMLRDLRGFLADVRGSIGVVMAVALVALIVAVGAAVDLAQVLRAREILQGALDQATIRAALTTGSGYVETGRATLAANLSDTGVAEENLSSSFIRNSDGSTSGSATITVPLSFMGIIGKNDMSVGVTAKATPKTASTTTPAGSVCILLVSKNSQALLVNSGATVNAPNCEIHVQSNAGSAAIFNGGTTINSKKICIKSSSIIDNGGTHPNLEKGCSPASDPYAATLPAVTAGACNYNGRNIDAATYTFEPGVHCGGVNFNSSQTVATFNPGLYIIKGGDWNIQGTLRGTGVTFYFADTSKFQFNSGAGTYLKAPTSGPYANVLIYETTANANVTQWPWNDSPGHELTGLIHLPSRQLTMNSGMTASLDKVTIVADSLILNQTSWNLAPDVTAISNGSTTTTTTTSGVFLSH</sequence>
<dbReference type="EMBL" id="PJNW01000001">
    <property type="protein sequence ID" value="PKR91286.1"/>
    <property type="molecule type" value="Genomic_DNA"/>
</dbReference>
<dbReference type="Proteomes" id="UP000233491">
    <property type="component" value="Unassembled WGS sequence"/>
</dbReference>
<name>A0A2N3M330_9HYPH</name>
<dbReference type="InterPro" id="IPR028087">
    <property type="entry name" value="Tad_N"/>
</dbReference>
<comment type="caution">
    <text evidence="3">The sequence shown here is derived from an EMBL/GenBank/DDBJ whole genome shotgun (WGS) entry which is preliminary data.</text>
</comment>
<evidence type="ECO:0000259" key="2">
    <source>
        <dbReference type="Pfam" id="PF13400"/>
    </source>
</evidence>
<evidence type="ECO:0000313" key="4">
    <source>
        <dbReference type="Proteomes" id="UP000233491"/>
    </source>
</evidence>
<gene>
    <name evidence="3" type="ORF">CXZ10_00810</name>
</gene>